<sequence>MRLRPHFTVPPAPRALRALAIAAAAAGAGLWGAILLAPGPAPLPPALAMAAPPSSDTRAVALLFGTDQAIDTQVSVLGLISAGTHGSAVLSVDGGPARAYGIGAEVAPGLALAGVSAAGVELDRNGLRVRASAPAQAAPSGIVPVP</sequence>
<comment type="caution">
    <text evidence="1">The sequence shown here is derived from an EMBL/GenBank/DDBJ whole genome shotgun (WGS) entry which is preliminary data.</text>
</comment>
<keyword evidence="2" id="KW-1185">Reference proteome</keyword>
<name>A0A261VWD3_9BORD</name>
<dbReference type="AlphaFoldDB" id="A0A261VWD3"/>
<organism evidence="1 2">
    <name type="scientific">Bordetella genomosp. 2</name>
    <dbReference type="NCBI Taxonomy" id="1983456"/>
    <lineage>
        <taxon>Bacteria</taxon>
        <taxon>Pseudomonadati</taxon>
        <taxon>Pseudomonadota</taxon>
        <taxon>Betaproteobacteria</taxon>
        <taxon>Burkholderiales</taxon>
        <taxon>Alcaligenaceae</taxon>
        <taxon>Bordetella</taxon>
    </lineage>
</organism>
<gene>
    <name evidence="1" type="ORF">CAL24_09385</name>
</gene>
<dbReference type="Proteomes" id="UP000215633">
    <property type="component" value="Unassembled WGS sequence"/>
</dbReference>
<evidence type="ECO:0000313" key="1">
    <source>
        <dbReference type="EMBL" id="OZI78329.1"/>
    </source>
</evidence>
<protein>
    <submittedName>
        <fullName evidence="1">General secretion pathway protein GspC</fullName>
    </submittedName>
</protein>
<dbReference type="EMBL" id="NEVT01000004">
    <property type="protein sequence ID" value="OZI78329.1"/>
    <property type="molecule type" value="Genomic_DNA"/>
</dbReference>
<accession>A0A261VWD3</accession>
<evidence type="ECO:0000313" key="2">
    <source>
        <dbReference type="Proteomes" id="UP000215633"/>
    </source>
</evidence>
<reference evidence="2" key="1">
    <citation type="submission" date="2017-05" db="EMBL/GenBank/DDBJ databases">
        <title>Complete and WGS of Bordetella genogroups.</title>
        <authorList>
            <person name="Spilker T."/>
            <person name="Lipuma J."/>
        </authorList>
    </citation>
    <scope>NUCLEOTIDE SEQUENCE [LARGE SCALE GENOMIC DNA]</scope>
    <source>
        <strain evidence="2">AU8256</strain>
    </source>
</reference>
<proteinExistence type="predicted"/>
<dbReference type="RefSeq" id="WP_028355464.1">
    <property type="nucleotide sequence ID" value="NZ_NEVT01000004.1"/>
</dbReference>